<sequence>ANSPIQPTVVFKKARVHKGSVYCLAWSPSGDLVASGSNDKCVRLLGVDSDTGGSHRDGMRAGPSRRHGSRCALYARRIRLESVASVWRRWGLSGLRHRLLNWSRCPSHARTQRARVRVAQLGSLHAGVRSGRLHSQGVDLRSPAPVQIIASPCQSAFASVAAETGGRLIASGHEDATVALYDVRGARFINAYRPHSSVGVFRFSPNSYYLLTGSYDCRVAHGFARQQHLGMVQGEQRIIRRGGPLLKLPFTSACRRLCMKNWAVKPPGPHSPSSARTRLRQARQTATSSRVETALAQPSPRDLPCRSFDDTLRPLQATKAVRRAVILLREAPQLLPAFENGLSADSKSKSGFPSQPIVKPCVGPVPVRAARNSTSSAALCRQLPAANADSHTRMK</sequence>
<reference evidence="4" key="1">
    <citation type="submission" date="2016-11" db="UniProtKB">
        <authorList>
            <consortium name="WormBaseParasite"/>
        </authorList>
    </citation>
    <scope>IDENTIFICATION</scope>
</reference>
<keyword evidence="1" id="KW-0853">WD repeat</keyword>
<dbReference type="Pfam" id="PF00400">
    <property type="entry name" value="WD40"/>
    <property type="match status" value="2"/>
</dbReference>
<dbReference type="SMART" id="SM00320">
    <property type="entry name" value="WD40"/>
    <property type="match status" value="3"/>
</dbReference>
<organism evidence="3 4">
    <name type="scientific">Macrostomum lignano</name>
    <dbReference type="NCBI Taxonomy" id="282301"/>
    <lineage>
        <taxon>Eukaryota</taxon>
        <taxon>Metazoa</taxon>
        <taxon>Spiralia</taxon>
        <taxon>Lophotrochozoa</taxon>
        <taxon>Platyhelminthes</taxon>
        <taxon>Rhabditophora</taxon>
        <taxon>Macrostomorpha</taxon>
        <taxon>Macrostomida</taxon>
        <taxon>Macrostomidae</taxon>
        <taxon>Macrostomum</taxon>
    </lineage>
</organism>
<proteinExistence type="predicted"/>
<feature type="region of interest" description="Disordered" evidence="2">
    <location>
        <begin position="265"/>
        <end position="308"/>
    </location>
</feature>
<dbReference type="InterPro" id="IPR040067">
    <property type="entry name" value="WDR47"/>
</dbReference>
<dbReference type="WBParaSite" id="maker-unitig_36435-snap-gene-0.1-mRNA-1">
    <property type="protein sequence ID" value="maker-unitig_36435-snap-gene-0.1-mRNA-1"/>
    <property type="gene ID" value="maker-unitig_36435-snap-gene-0.1"/>
</dbReference>
<dbReference type="PANTHER" id="PTHR19863">
    <property type="entry name" value="NEMITIN (NEURONAL ENRICHED MAP INTERACTING PROTEIN) HOMOLOG"/>
    <property type="match status" value="1"/>
</dbReference>
<evidence type="ECO:0000256" key="1">
    <source>
        <dbReference type="PROSITE-ProRule" id="PRU00221"/>
    </source>
</evidence>
<dbReference type="InterPro" id="IPR036322">
    <property type="entry name" value="WD40_repeat_dom_sf"/>
</dbReference>
<evidence type="ECO:0000313" key="4">
    <source>
        <dbReference type="WBParaSite" id="maker-unitig_36435-snap-gene-0.1-mRNA-1"/>
    </source>
</evidence>
<keyword evidence="3" id="KW-1185">Reference proteome</keyword>
<dbReference type="Proteomes" id="UP000095280">
    <property type="component" value="Unplaced"/>
</dbReference>
<accession>A0A1I8FIP4</accession>
<evidence type="ECO:0000313" key="3">
    <source>
        <dbReference type="Proteomes" id="UP000095280"/>
    </source>
</evidence>
<dbReference type="InterPro" id="IPR001680">
    <property type="entry name" value="WD40_rpt"/>
</dbReference>
<dbReference type="PANTHER" id="PTHR19863:SF5">
    <property type="entry name" value="WD REPEAT-CONTAINING PROTEIN 47"/>
    <property type="match status" value="1"/>
</dbReference>
<feature type="repeat" description="WD" evidence="1">
    <location>
        <begin position="14"/>
        <end position="44"/>
    </location>
</feature>
<dbReference type="Gene3D" id="2.130.10.10">
    <property type="entry name" value="YVTN repeat-like/Quinoprotein amine dehydrogenase"/>
    <property type="match status" value="2"/>
</dbReference>
<dbReference type="PROSITE" id="PS50294">
    <property type="entry name" value="WD_REPEATS_REGION"/>
    <property type="match status" value="1"/>
</dbReference>
<name>A0A1I8FIP4_9PLAT</name>
<dbReference type="AlphaFoldDB" id="A0A1I8FIP4"/>
<dbReference type="PROSITE" id="PS50082">
    <property type="entry name" value="WD_REPEATS_2"/>
    <property type="match status" value="1"/>
</dbReference>
<dbReference type="InterPro" id="IPR015943">
    <property type="entry name" value="WD40/YVTN_repeat-like_dom_sf"/>
</dbReference>
<evidence type="ECO:0000256" key="2">
    <source>
        <dbReference type="SAM" id="MobiDB-lite"/>
    </source>
</evidence>
<protein>
    <submittedName>
        <fullName evidence="4">WD_REPEATS_REGION domain-containing protein</fullName>
    </submittedName>
</protein>
<dbReference type="SUPFAM" id="SSF50978">
    <property type="entry name" value="WD40 repeat-like"/>
    <property type="match status" value="1"/>
</dbReference>